<evidence type="ECO:0000313" key="3">
    <source>
        <dbReference type="Proteomes" id="UP001597374"/>
    </source>
</evidence>
<reference evidence="3" key="1">
    <citation type="journal article" date="2019" name="Int. J. Syst. Evol. Microbiol.">
        <title>The Global Catalogue of Microorganisms (GCM) 10K type strain sequencing project: providing services to taxonomists for standard genome sequencing and annotation.</title>
        <authorList>
            <consortium name="The Broad Institute Genomics Platform"/>
            <consortium name="The Broad Institute Genome Sequencing Center for Infectious Disease"/>
            <person name="Wu L."/>
            <person name="Ma J."/>
        </authorList>
    </citation>
    <scope>NUCLEOTIDE SEQUENCE [LARGE SCALE GENOMIC DNA]</scope>
    <source>
        <strain evidence="3">CGMCC 4.1782</strain>
    </source>
</reference>
<dbReference type="InterPro" id="IPR011467">
    <property type="entry name" value="DUF1573"/>
</dbReference>
<accession>A0ABW5CTX6</accession>
<dbReference type="PANTHER" id="PTHR37833:SF1">
    <property type="entry name" value="SIGNAL PEPTIDE PROTEIN"/>
    <property type="match status" value="1"/>
</dbReference>
<dbReference type="Gene3D" id="2.60.40.10">
    <property type="entry name" value="Immunoglobulins"/>
    <property type="match status" value="1"/>
</dbReference>
<organism evidence="2 3">
    <name type="scientific">Pontibacter ruber</name>
    <dbReference type="NCBI Taxonomy" id="1343895"/>
    <lineage>
        <taxon>Bacteria</taxon>
        <taxon>Pseudomonadati</taxon>
        <taxon>Bacteroidota</taxon>
        <taxon>Cytophagia</taxon>
        <taxon>Cytophagales</taxon>
        <taxon>Hymenobacteraceae</taxon>
        <taxon>Pontibacter</taxon>
    </lineage>
</organism>
<proteinExistence type="predicted"/>
<feature type="signal peptide" evidence="1">
    <location>
        <begin position="1"/>
        <end position="20"/>
    </location>
</feature>
<feature type="chain" id="PRO_5047305752" evidence="1">
    <location>
        <begin position="21"/>
        <end position="150"/>
    </location>
</feature>
<dbReference type="Pfam" id="PF07610">
    <property type="entry name" value="DUF1573"/>
    <property type="match status" value="1"/>
</dbReference>
<dbReference type="InterPro" id="IPR013783">
    <property type="entry name" value="Ig-like_fold"/>
</dbReference>
<evidence type="ECO:0000313" key="2">
    <source>
        <dbReference type="EMBL" id="MFD2244664.1"/>
    </source>
</evidence>
<name>A0ABW5CTX6_9BACT</name>
<keyword evidence="1" id="KW-0732">Signal</keyword>
<dbReference type="Proteomes" id="UP001597374">
    <property type="component" value="Unassembled WGS sequence"/>
</dbReference>
<sequence length="150" mass="15977">MKKIFLSFAFAAMVAGGTMAQQQPKTQVTAPQEQAKAGAAITFEEKEFNFGDITQGDVVEHTFKFTNTGNQPLVIERVDVTCGCTTPAWTKEPVMPGKTGFVTAKFNSAGKLGQQKKSITVHSNAADGAAYVYIVTNIKEKGVAGAKANK</sequence>
<dbReference type="EMBL" id="JBHUIM010000001">
    <property type="protein sequence ID" value="MFD2244664.1"/>
    <property type="molecule type" value="Genomic_DNA"/>
</dbReference>
<comment type="caution">
    <text evidence="2">The sequence shown here is derived from an EMBL/GenBank/DDBJ whole genome shotgun (WGS) entry which is preliminary data.</text>
</comment>
<gene>
    <name evidence="2" type="ORF">ACFSKP_00265</name>
</gene>
<evidence type="ECO:0000256" key="1">
    <source>
        <dbReference type="SAM" id="SignalP"/>
    </source>
</evidence>
<dbReference type="RefSeq" id="WP_250429984.1">
    <property type="nucleotide sequence ID" value="NZ_JALPRR010000002.1"/>
</dbReference>
<keyword evidence="3" id="KW-1185">Reference proteome</keyword>
<dbReference type="PANTHER" id="PTHR37833">
    <property type="entry name" value="LIPOPROTEIN-RELATED"/>
    <property type="match status" value="1"/>
</dbReference>
<protein>
    <submittedName>
        <fullName evidence="2">DUF1573 domain-containing protein</fullName>
    </submittedName>
</protein>